<reference evidence="1" key="1">
    <citation type="submission" date="2023-09" db="UniProtKB">
        <authorList>
            <consortium name="Ensembl"/>
        </authorList>
    </citation>
    <scope>IDENTIFICATION</scope>
</reference>
<proteinExistence type="predicted"/>
<protein>
    <submittedName>
        <fullName evidence="1">Uncharacterized protein</fullName>
    </submittedName>
</protein>
<organism evidence="1">
    <name type="scientific">Stegastes partitus</name>
    <name type="common">bicolor damselfish</name>
    <dbReference type="NCBI Taxonomy" id="144197"/>
    <lineage>
        <taxon>Eukaryota</taxon>
        <taxon>Metazoa</taxon>
        <taxon>Chordata</taxon>
        <taxon>Craniata</taxon>
        <taxon>Vertebrata</taxon>
        <taxon>Euteleostomi</taxon>
        <taxon>Actinopterygii</taxon>
        <taxon>Neopterygii</taxon>
        <taxon>Teleostei</taxon>
        <taxon>Neoteleostei</taxon>
        <taxon>Acanthomorphata</taxon>
        <taxon>Ovalentaria</taxon>
        <taxon>Pomacentridae</taxon>
        <taxon>Stegastes</taxon>
    </lineage>
</organism>
<accession>A0A3B4Z3C8</accession>
<sequence>VTSAEALTPPPLLSLAIPRWVLHECGTGKKKNSCKHIQGAIIPATSMTDWEPDVLRYFSLAAFNPSPMRESRGESGITAAQRE</sequence>
<dbReference type="Ensembl" id="ENSSPAT00000001198.1">
    <property type="protein sequence ID" value="ENSSPAP00000001179.1"/>
    <property type="gene ID" value="ENSSPAG00000000909.1"/>
</dbReference>
<dbReference type="AlphaFoldDB" id="A0A3B4Z3C8"/>
<name>A0A3B4Z3C8_9TELE</name>
<evidence type="ECO:0000313" key="1">
    <source>
        <dbReference type="Ensembl" id="ENSSPAP00000001179.1"/>
    </source>
</evidence>